<accession>A0A8S0VW74</accession>
<evidence type="ECO:0000259" key="1">
    <source>
        <dbReference type="Pfam" id="PF01909"/>
    </source>
</evidence>
<reference evidence="2" key="2">
    <citation type="submission" date="2020-01" db="EMBL/GenBank/DDBJ databases">
        <authorList>
            <person name="Hornung B."/>
        </authorList>
    </citation>
    <scope>NUCLEOTIDE SEQUENCE</scope>
    <source>
        <strain evidence="2">PacBioINE</strain>
    </source>
</reference>
<gene>
    <name evidence="3" type="ORF">DEACI_1106</name>
    <name evidence="2" type="ORF">DEACI_1176</name>
</gene>
<dbReference type="SUPFAM" id="SSF81301">
    <property type="entry name" value="Nucleotidyltransferase"/>
    <property type="match status" value="1"/>
</dbReference>
<evidence type="ECO:0000313" key="3">
    <source>
        <dbReference type="EMBL" id="CEJ06657.1"/>
    </source>
</evidence>
<dbReference type="InterPro" id="IPR002934">
    <property type="entry name" value="Polymerase_NTP_transf_dom"/>
</dbReference>
<keyword evidence="4" id="KW-1185">Reference proteome</keyword>
<feature type="domain" description="Polymerase nucleotidyl transferase" evidence="1">
    <location>
        <begin position="27"/>
        <end position="88"/>
    </location>
</feature>
<evidence type="ECO:0000313" key="2">
    <source>
        <dbReference type="EMBL" id="CAA7600523.1"/>
    </source>
</evidence>
<dbReference type="GO" id="GO:0016301">
    <property type="term" value="F:kinase activity"/>
    <property type="evidence" value="ECO:0007669"/>
    <property type="project" value="UniProtKB-KW"/>
</dbReference>
<dbReference type="Gene3D" id="3.30.460.10">
    <property type="entry name" value="Beta Polymerase, domain 2"/>
    <property type="match status" value="1"/>
</dbReference>
<dbReference type="AlphaFoldDB" id="A0A8S0VW74"/>
<dbReference type="GO" id="GO:0016779">
    <property type="term" value="F:nucleotidyltransferase activity"/>
    <property type="evidence" value="ECO:0007669"/>
    <property type="project" value="UniProtKB-KW"/>
</dbReference>
<organism evidence="2">
    <name type="scientific">Acididesulfobacillus acetoxydans</name>
    <dbReference type="NCBI Taxonomy" id="1561005"/>
    <lineage>
        <taxon>Bacteria</taxon>
        <taxon>Bacillati</taxon>
        <taxon>Bacillota</taxon>
        <taxon>Clostridia</taxon>
        <taxon>Eubacteriales</taxon>
        <taxon>Peptococcaceae</taxon>
        <taxon>Acididesulfobacillus</taxon>
    </lineage>
</organism>
<name>A0A8S0VW74_9FIRM</name>
<keyword evidence="2" id="KW-0808">Transferase</keyword>
<sequence>MGEMLNTVDNKIAESVSSDKDIAIAQKVKQSIAGKIPLYEVRLYGSRARGDASTDSDLDLYLETGPISREQRRLISDLVWGIGFENDVVISPLVIPQSEARNGAFSVSMLCQTIKNEGISI</sequence>
<protein>
    <submittedName>
        <fullName evidence="3">GrpB/Dephospho-CoA kinase</fullName>
    </submittedName>
    <submittedName>
        <fullName evidence="2">Nucleotidyltransferase domain protein</fullName>
        <ecNumber evidence="2">2.7.7.-</ecNumber>
    </submittedName>
</protein>
<dbReference type="CDD" id="cd05403">
    <property type="entry name" value="NT_KNTase_like"/>
    <property type="match status" value="1"/>
</dbReference>
<proteinExistence type="predicted"/>
<keyword evidence="2" id="KW-0548">Nucleotidyltransferase</keyword>
<dbReference type="Proteomes" id="UP000836597">
    <property type="component" value="Chromosome"/>
</dbReference>
<keyword evidence="3" id="KW-0418">Kinase</keyword>
<dbReference type="Pfam" id="PF01909">
    <property type="entry name" value="NTP_transf_2"/>
    <property type="match status" value="1"/>
</dbReference>
<dbReference type="InterPro" id="IPR043519">
    <property type="entry name" value="NT_sf"/>
</dbReference>
<dbReference type="EC" id="2.7.7.-" evidence="2"/>
<dbReference type="KEGG" id="aacx:DEACI_1176"/>
<dbReference type="EMBL" id="CDGJ01000032">
    <property type="protein sequence ID" value="CEJ06657.1"/>
    <property type="molecule type" value="Genomic_DNA"/>
</dbReference>
<dbReference type="EMBL" id="LR746496">
    <property type="protein sequence ID" value="CAA7600523.1"/>
    <property type="molecule type" value="Genomic_DNA"/>
</dbReference>
<evidence type="ECO:0000313" key="4">
    <source>
        <dbReference type="Proteomes" id="UP001071230"/>
    </source>
</evidence>
<dbReference type="Proteomes" id="UP001071230">
    <property type="component" value="Unassembled WGS sequence"/>
</dbReference>
<reference evidence="3" key="1">
    <citation type="submission" date="2014-11" db="EMBL/GenBank/DDBJ databases">
        <authorList>
            <person name="Hornung B.V."/>
        </authorList>
    </citation>
    <scope>NUCLEOTIDE SEQUENCE</scope>
    <source>
        <strain evidence="3">INE</strain>
    </source>
</reference>